<dbReference type="InterPro" id="IPR056884">
    <property type="entry name" value="NPHP3-like_N"/>
</dbReference>
<dbReference type="Pfam" id="PF22939">
    <property type="entry name" value="WHD_GPIID"/>
    <property type="match status" value="1"/>
</dbReference>
<evidence type="ECO:0000256" key="1">
    <source>
        <dbReference type="ARBA" id="ARBA00022737"/>
    </source>
</evidence>
<feature type="region of interest" description="Disordered" evidence="3">
    <location>
        <begin position="20"/>
        <end position="39"/>
    </location>
</feature>
<dbReference type="AlphaFoldDB" id="A0AAD6S670"/>
<dbReference type="Proteomes" id="UP001218188">
    <property type="component" value="Unassembled WGS sequence"/>
</dbReference>
<evidence type="ECO:0000313" key="6">
    <source>
        <dbReference type="EMBL" id="KAJ7021961.1"/>
    </source>
</evidence>
<dbReference type="InterPro" id="IPR002110">
    <property type="entry name" value="Ankyrin_rpt"/>
</dbReference>
<feature type="repeat" description="ANK" evidence="2">
    <location>
        <begin position="779"/>
        <end position="808"/>
    </location>
</feature>
<dbReference type="SUPFAM" id="SSF52540">
    <property type="entry name" value="P-loop containing nucleoside triphosphate hydrolases"/>
    <property type="match status" value="1"/>
</dbReference>
<dbReference type="PANTHER" id="PTHR10039">
    <property type="entry name" value="AMELOGENIN"/>
    <property type="match status" value="1"/>
</dbReference>
<accession>A0AAD6S670</accession>
<dbReference type="PROSITE" id="PS50088">
    <property type="entry name" value="ANK_REPEAT"/>
    <property type="match status" value="6"/>
</dbReference>
<comment type="caution">
    <text evidence="6">The sequence shown here is derived from an EMBL/GenBank/DDBJ whole genome shotgun (WGS) entry which is preliminary data.</text>
</comment>
<feature type="repeat" description="ANK" evidence="2">
    <location>
        <begin position="743"/>
        <end position="775"/>
    </location>
</feature>
<feature type="domain" description="Nephrocystin 3-like N-terminal" evidence="5">
    <location>
        <begin position="80"/>
        <end position="240"/>
    </location>
</feature>
<dbReference type="Pfam" id="PF00023">
    <property type="entry name" value="Ank"/>
    <property type="match status" value="1"/>
</dbReference>
<sequence>MSFQSANNYYISHVSGGTGGPGGMGGQQGGGGGAGQGPSFQADTIVIQNDLAEREQIIEWASPLNFFSRQADIFSTHQPGTGQWLFRREKFTKWKAGKIKALLCHGIPGAGKTVLASIAVDHLRTNLADKTTSVAVLYLDHRATAEAHSPRNLLGAIWRQLALKQPISSDLHGLYKTHRAQGTRLSLDETYSILQSTVSEFLRVFIVVDALDEYPEGNRNTLLRNLWKLGAPVRLMLTSRPHIHIDHMLNVETLHIQATEQDIRMYLEGQIQDSSRLSKHIEKLPTLRKSIEEKIVKGSDGMFLLAKLHIDSLMTRLNAAAVEDTLANLSAGLDGAYASIVHRINEQSEDEKKLAWRTLSWVFNAKTPLRPSQLQEALAVEPGISALDPNRQTDMDIISSVCAGLIVVNEEENRVRLIHYSTQTYLESVQSILFPHAQSEITLTCITYMRLTFETQPREKRLSGTAFVDYARPYCLVHARGQPETEIQDEIMEFLGNICSVWRTFWTESLWSIGNHLGPDRLSLALTFRLDVISGCILREDGPGKSLEAAAFRSDAYAITFLRENGVHIDDTLMIEVLVEDSGSLEAALMAASRQEDEAIVKLLLEHGANSNGNEDKVNTYLKRNTFEQLLTCDAGVGTVQGGIDVGPLQLASGQGHEGIVGLLLKHGANVNAQGALYGSALQAASHSGHGAVVKLLLEYGADVNVQGGLYGRALQEASAQGHEQIVRLLLKHGADINAQGGRYSSALQVASDQGHEQIVRLLLEHGADVNARGAWCGSALQAAIRNGHQTIAKLLVEHGADADAADGWHTSTLDTNPVTPPRASSPKLPPLKRKRLVSGSELDWNWPMPKRIRPFGQPTKGVIDQRLSREMVHVMCKILAERRK</sequence>
<evidence type="ECO:0000259" key="5">
    <source>
        <dbReference type="Pfam" id="PF24883"/>
    </source>
</evidence>
<dbReference type="PANTHER" id="PTHR10039:SF15">
    <property type="entry name" value="NACHT DOMAIN-CONTAINING PROTEIN"/>
    <property type="match status" value="1"/>
</dbReference>
<feature type="domain" description="GPI inositol-deacylase winged helix" evidence="4">
    <location>
        <begin position="349"/>
        <end position="428"/>
    </location>
</feature>
<keyword evidence="1" id="KW-0677">Repeat</keyword>
<name>A0AAD6S670_9AGAR</name>
<feature type="region of interest" description="Disordered" evidence="3">
    <location>
        <begin position="808"/>
        <end position="830"/>
    </location>
</feature>
<evidence type="ECO:0000313" key="7">
    <source>
        <dbReference type="Proteomes" id="UP001218188"/>
    </source>
</evidence>
<dbReference type="Gene3D" id="1.25.40.20">
    <property type="entry name" value="Ankyrin repeat-containing domain"/>
    <property type="match status" value="3"/>
</dbReference>
<reference evidence="6" key="1">
    <citation type="submission" date="2023-03" db="EMBL/GenBank/DDBJ databases">
        <title>Massive genome expansion in bonnet fungi (Mycena s.s.) driven by repeated elements and novel gene families across ecological guilds.</title>
        <authorList>
            <consortium name="Lawrence Berkeley National Laboratory"/>
            <person name="Harder C.B."/>
            <person name="Miyauchi S."/>
            <person name="Viragh M."/>
            <person name="Kuo A."/>
            <person name="Thoen E."/>
            <person name="Andreopoulos B."/>
            <person name="Lu D."/>
            <person name="Skrede I."/>
            <person name="Drula E."/>
            <person name="Henrissat B."/>
            <person name="Morin E."/>
            <person name="Kohler A."/>
            <person name="Barry K."/>
            <person name="LaButti K."/>
            <person name="Morin E."/>
            <person name="Salamov A."/>
            <person name="Lipzen A."/>
            <person name="Mereny Z."/>
            <person name="Hegedus B."/>
            <person name="Baldrian P."/>
            <person name="Stursova M."/>
            <person name="Weitz H."/>
            <person name="Taylor A."/>
            <person name="Grigoriev I.V."/>
            <person name="Nagy L.G."/>
            <person name="Martin F."/>
            <person name="Kauserud H."/>
        </authorList>
    </citation>
    <scope>NUCLEOTIDE SEQUENCE</scope>
    <source>
        <strain evidence="6">CBHHK200</strain>
    </source>
</reference>
<dbReference type="Pfam" id="PF12796">
    <property type="entry name" value="Ank_2"/>
    <property type="match status" value="2"/>
</dbReference>
<feature type="repeat" description="ANK" evidence="2">
    <location>
        <begin position="584"/>
        <end position="616"/>
    </location>
</feature>
<dbReference type="EMBL" id="JARJCM010000219">
    <property type="protein sequence ID" value="KAJ7021961.1"/>
    <property type="molecule type" value="Genomic_DNA"/>
</dbReference>
<feature type="compositionally biased region" description="Gly residues" evidence="3">
    <location>
        <begin position="20"/>
        <end position="36"/>
    </location>
</feature>
<protein>
    <submittedName>
        <fullName evidence="6">Uncharacterized protein</fullName>
    </submittedName>
</protein>
<gene>
    <name evidence="6" type="ORF">C8F04DRAFT_1049377</name>
</gene>
<dbReference type="PROSITE" id="PS50297">
    <property type="entry name" value="ANK_REP_REGION"/>
    <property type="match status" value="5"/>
</dbReference>
<feature type="repeat" description="ANK" evidence="2">
    <location>
        <begin position="648"/>
        <end position="676"/>
    </location>
</feature>
<evidence type="ECO:0000259" key="4">
    <source>
        <dbReference type="Pfam" id="PF22939"/>
    </source>
</evidence>
<dbReference type="InterPro" id="IPR036770">
    <property type="entry name" value="Ankyrin_rpt-contain_sf"/>
</dbReference>
<dbReference type="Pfam" id="PF24883">
    <property type="entry name" value="NPHP3_N"/>
    <property type="match status" value="1"/>
</dbReference>
<organism evidence="6 7">
    <name type="scientific">Mycena alexandri</name>
    <dbReference type="NCBI Taxonomy" id="1745969"/>
    <lineage>
        <taxon>Eukaryota</taxon>
        <taxon>Fungi</taxon>
        <taxon>Dikarya</taxon>
        <taxon>Basidiomycota</taxon>
        <taxon>Agaricomycotina</taxon>
        <taxon>Agaricomycetes</taxon>
        <taxon>Agaricomycetidae</taxon>
        <taxon>Agaricales</taxon>
        <taxon>Marasmiineae</taxon>
        <taxon>Mycenaceae</taxon>
        <taxon>Mycena</taxon>
    </lineage>
</organism>
<feature type="repeat" description="ANK" evidence="2">
    <location>
        <begin position="680"/>
        <end position="709"/>
    </location>
</feature>
<keyword evidence="7" id="KW-1185">Reference proteome</keyword>
<feature type="repeat" description="ANK" evidence="2">
    <location>
        <begin position="714"/>
        <end position="742"/>
    </location>
</feature>
<evidence type="ECO:0000256" key="3">
    <source>
        <dbReference type="SAM" id="MobiDB-lite"/>
    </source>
</evidence>
<keyword evidence="2" id="KW-0040">ANK repeat</keyword>
<dbReference type="SUPFAM" id="SSF48403">
    <property type="entry name" value="Ankyrin repeat"/>
    <property type="match status" value="1"/>
</dbReference>
<dbReference type="InterPro" id="IPR054471">
    <property type="entry name" value="GPIID_WHD"/>
</dbReference>
<proteinExistence type="predicted"/>
<dbReference type="Gene3D" id="3.40.50.300">
    <property type="entry name" value="P-loop containing nucleotide triphosphate hydrolases"/>
    <property type="match status" value="1"/>
</dbReference>
<dbReference type="InterPro" id="IPR027417">
    <property type="entry name" value="P-loop_NTPase"/>
</dbReference>
<evidence type="ECO:0000256" key="2">
    <source>
        <dbReference type="PROSITE-ProRule" id="PRU00023"/>
    </source>
</evidence>
<dbReference type="SMART" id="SM00248">
    <property type="entry name" value="ANK"/>
    <property type="match status" value="6"/>
</dbReference>